<keyword evidence="12" id="KW-0282">Flagellum</keyword>
<evidence type="ECO:0000256" key="11">
    <source>
        <dbReference type="SAM" id="MobiDB-lite"/>
    </source>
</evidence>
<keyword evidence="12" id="KW-0966">Cell projection</keyword>
<dbReference type="Proteomes" id="UP000256695">
    <property type="component" value="Unassembled WGS sequence"/>
</dbReference>
<feature type="compositionally biased region" description="Low complexity" evidence="11">
    <location>
        <begin position="79"/>
        <end position="93"/>
    </location>
</feature>
<evidence type="ECO:0000256" key="7">
    <source>
        <dbReference type="ARBA" id="ARBA00023143"/>
    </source>
</evidence>
<feature type="region of interest" description="Disordered" evidence="11">
    <location>
        <begin position="79"/>
        <end position="111"/>
    </location>
</feature>
<organism evidence="12 13">
    <name type="scientific">Helicobacter anseris</name>
    <dbReference type="NCBI Taxonomy" id="375926"/>
    <lineage>
        <taxon>Bacteria</taxon>
        <taxon>Pseudomonadati</taxon>
        <taxon>Campylobacterota</taxon>
        <taxon>Epsilonproteobacteria</taxon>
        <taxon>Campylobacterales</taxon>
        <taxon>Helicobacteraceae</taxon>
        <taxon>Helicobacter</taxon>
    </lineage>
</organism>
<evidence type="ECO:0000256" key="4">
    <source>
        <dbReference type="ARBA" id="ARBA00016940"/>
    </source>
</evidence>
<reference evidence="12 13" key="1">
    <citation type="submission" date="2018-04" db="EMBL/GenBank/DDBJ databases">
        <title>Novel Campyloabacter and Helicobacter Species and Strains.</title>
        <authorList>
            <person name="Mannion A.J."/>
            <person name="Shen Z."/>
            <person name="Fox J.G."/>
        </authorList>
    </citation>
    <scope>NUCLEOTIDE SEQUENCE [LARGE SCALE GENOMIC DNA]</scope>
    <source>
        <strain evidence="12 13">MIT 04-9362</strain>
    </source>
</reference>
<dbReference type="PRINTS" id="PR01008">
    <property type="entry name" value="FLGLRINGFLGH"/>
</dbReference>
<keyword evidence="7 10" id="KW-0975">Bacterial flagellum</keyword>
<keyword evidence="8 10" id="KW-0998">Cell outer membrane</keyword>
<evidence type="ECO:0000313" key="13">
    <source>
        <dbReference type="Proteomes" id="UP000256695"/>
    </source>
</evidence>
<evidence type="ECO:0000256" key="5">
    <source>
        <dbReference type="ARBA" id="ARBA00022729"/>
    </source>
</evidence>
<dbReference type="NCBIfam" id="NF001303">
    <property type="entry name" value="PRK00249.1-3"/>
    <property type="match status" value="1"/>
</dbReference>
<evidence type="ECO:0000256" key="2">
    <source>
        <dbReference type="ARBA" id="ARBA00006929"/>
    </source>
</evidence>
<dbReference type="PANTHER" id="PTHR34933">
    <property type="entry name" value="FLAGELLAR L-RING PROTEIN"/>
    <property type="match status" value="1"/>
</dbReference>
<dbReference type="GO" id="GO:0003774">
    <property type="term" value="F:cytoskeletal motor activity"/>
    <property type="evidence" value="ECO:0007669"/>
    <property type="project" value="InterPro"/>
</dbReference>
<keyword evidence="5" id="KW-0732">Signal</keyword>
<evidence type="ECO:0000256" key="9">
    <source>
        <dbReference type="ARBA" id="ARBA00032876"/>
    </source>
</evidence>
<comment type="function">
    <text evidence="1 10">Assembles around the rod to form the L-ring and probably protects the motor/basal body from shearing forces during rotation.</text>
</comment>
<name>A0A3D8JAV7_9HELI</name>
<dbReference type="GO" id="GO:0071973">
    <property type="term" value="P:bacterial-type flagellum-dependent cell motility"/>
    <property type="evidence" value="ECO:0007669"/>
    <property type="project" value="InterPro"/>
</dbReference>
<evidence type="ECO:0000256" key="1">
    <source>
        <dbReference type="ARBA" id="ARBA00002591"/>
    </source>
</evidence>
<proteinExistence type="inferred from homology"/>
<dbReference type="InterPro" id="IPR000527">
    <property type="entry name" value="Flag_Lring"/>
</dbReference>
<keyword evidence="12" id="KW-0969">Cilium</keyword>
<evidence type="ECO:0000313" key="12">
    <source>
        <dbReference type="EMBL" id="RDU74627.1"/>
    </source>
</evidence>
<comment type="caution">
    <text evidence="12">The sequence shown here is derived from an EMBL/GenBank/DDBJ whole genome shotgun (WGS) entry which is preliminary data.</text>
</comment>
<dbReference type="HAMAP" id="MF_00415">
    <property type="entry name" value="FlgH"/>
    <property type="match status" value="1"/>
</dbReference>
<dbReference type="EMBL" id="NXLX01000001">
    <property type="protein sequence ID" value="RDU74627.1"/>
    <property type="molecule type" value="Genomic_DNA"/>
</dbReference>
<gene>
    <name evidence="10" type="primary">flgH</name>
    <name evidence="12" type="ORF">CQA57_00830</name>
</gene>
<dbReference type="PANTHER" id="PTHR34933:SF1">
    <property type="entry name" value="FLAGELLAR L-RING PROTEIN"/>
    <property type="match status" value="1"/>
</dbReference>
<evidence type="ECO:0000256" key="6">
    <source>
        <dbReference type="ARBA" id="ARBA00023136"/>
    </source>
</evidence>
<dbReference type="GO" id="GO:0009279">
    <property type="term" value="C:cell outer membrane"/>
    <property type="evidence" value="ECO:0007669"/>
    <property type="project" value="UniProtKB-SubCell"/>
</dbReference>
<dbReference type="GO" id="GO:0009427">
    <property type="term" value="C:bacterial-type flagellum basal body, distal rod, L ring"/>
    <property type="evidence" value="ECO:0007669"/>
    <property type="project" value="InterPro"/>
</dbReference>
<comment type="subcellular location">
    <subcellularLocation>
        <location evidence="10">Cell outer membrane</location>
    </subcellularLocation>
    <subcellularLocation>
        <location evidence="10">Bacterial flagellum basal body</location>
    </subcellularLocation>
</comment>
<dbReference type="RefSeq" id="WP_115578336.1">
    <property type="nucleotide sequence ID" value="NZ_NXLX01000001.1"/>
</dbReference>
<sequence>MKKGLLFLMFLYLQAYQPEIDMNPPEYVEEMPSRDFIPEFNKPGSLFGQGDKPLFSDRRAMRPDDLITVIISENSSANYSSSKAYNNNSSGNSTAPRLQYNGADEDKKKTTQELDDRTNYTFTKPTNNTTFKGGGTQSKTEALNLTVTARIIKVLENGNYFIFGNKEILVDGEKQIIKVSGVVRPYDINRNNTVESKYLADAKIQYSNLGDLSNTSKKKVASDAIESEYPY</sequence>
<protein>
    <recommendedName>
        <fullName evidence="4 10">Flagellar L-ring protein</fullName>
    </recommendedName>
    <alternativeName>
        <fullName evidence="9 10">Basal body L-ring protein</fullName>
    </alternativeName>
</protein>
<keyword evidence="13" id="KW-1185">Reference proteome</keyword>
<keyword evidence="6 10" id="KW-0472">Membrane</keyword>
<evidence type="ECO:0000256" key="3">
    <source>
        <dbReference type="ARBA" id="ARBA00011439"/>
    </source>
</evidence>
<accession>A0A3D8JAV7</accession>
<comment type="similarity">
    <text evidence="2 10">Belongs to the FlgH family.</text>
</comment>
<comment type="subunit">
    <text evidence="3 10">The basal body constitutes a major portion of the flagellar organelle and consists of four rings (L,P,S, and M) mounted on a central rod.</text>
</comment>
<dbReference type="Pfam" id="PF02107">
    <property type="entry name" value="FlgH"/>
    <property type="match status" value="1"/>
</dbReference>
<dbReference type="AlphaFoldDB" id="A0A3D8JAV7"/>
<dbReference type="OrthoDB" id="9789227at2"/>
<evidence type="ECO:0000256" key="8">
    <source>
        <dbReference type="ARBA" id="ARBA00023237"/>
    </source>
</evidence>
<evidence type="ECO:0000256" key="10">
    <source>
        <dbReference type="HAMAP-Rule" id="MF_00415"/>
    </source>
</evidence>